<keyword evidence="3" id="KW-1185">Reference proteome</keyword>
<sequence length="281" mass="31327">MSKVKILTDSSVQLTPEEIEKYNISVVPLTISIDEKTYVDGVNITREKFVEEMDSSKDLPKTSQPSIGTFMDIIDKVPEDYTDILMLIMTPAISGTINAARQVAEMAERNVEVIDTEFTDRAQGFQVLKAAQMAQDGKSVEEIKQALDVLRDHTYLYMGVTSIENILRGGRLSRFAGTLSTLLNINLVLTVKNNSLDIAKRGRGRKTIEKYMNNVLEEIKGLKNIKAVGISYVDKMDYVNELKEKLEEIIPDVPLLIRVTSPVIATHAGSGAFAIEFYTES</sequence>
<dbReference type="PANTHER" id="PTHR33434:SF8">
    <property type="entry name" value="DEGV DOMAIN-CONTAINING PROTEIN SPR1019"/>
    <property type="match status" value="1"/>
</dbReference>
<dbReference type="RefSeq" id="WP_135373337.1">
    <property type="nucleotide sequence ID" value="NZ_RKLY01000020.1"/>
</dbReference>
<evidence type="ECO:0000313" key="3">
    <source>
        <dbReference type="Proteomes" id="UP000298021"/>
    </source>
</evidence>
<reference evidence="2 3" key="1">
    <citation type="submission" date="2018-10" db="EMBL/GenBank/DDBJ databases">
        <title>Lactobacillus sp. R7 and Lactobacillus sp. R19 isolated from fermented mustard green product of Taiwan.</title>
        <authorList>
            <person name="Lin S.-T."/>
        </authorList>
    </citation>
    <scope>NUCLEOTIDE SEQUENCE [LARGE SCALE GENOMIC DNA]</scope>
    <source>
        <strain evidence="2 3">BCRC 81127</strain>
    </source>
</reference>
<dbReference type="NCBIfam" id="TIGR00762">
    <property type="entry name" value="DegV"/>
    <property type="match status" value="1"/>
</dbReference>
<dbReference type="Gene3D" id="3.40.50.10170">
    <property type="match status" value="1"/>
</dbReference>
<evidence type="ECO:0000313" key="2">
    <source>
        <dbReference type="EMBL" id="TGD22639.1"/>
    </source>
</evidence>
<dbReference type="GO" id="GO:0008289">
    <property type="term" value="F:lipid binding"/>
    <property type="evidence" value="ECO:0007669"/>
    <property type="project" value="UniProtKB-KW"/>
</dbReference>
<proteinExistence type="predicted"/>
<dbReference type="SUPFAM" id="SSF82549">
    <property type="entry name" value="DAK1/DegV-like"/>
    <property type="match status" value="1"/>
</dbReference>
<name>A0A4Z0JKW1_9LACO</name>
<keyword evidence="1" id="KW-0446">Lipid-binding</keyword>
<evidence type="ECO:0000256" key="1">
    <source>
        <dbReference type="ARBA" id="ARBA00023121"/>
    </source>
</evidence>
<comment type="caution">
    <text evidence="2">The sequence shown here is derived from an EMBL/GenBank/DDBJ whole genome shotgun (WGS) entry which is preliminary data.</text>
</comment>
<dbReference type="InterPro" id="IPR043168">
    <property type="entry name" value="DegV_C"/>
</dbReference>
<dbReference type="Pfam" id="PF02645">
    <property type="entry name" value="DegV"/>
    <property type="match status" value="1"/>
</dbReference>
<organism evidence="2 3">
    <name type="scientific">Companilactobacillus suantsaicola</name>
    <dbReference type="NCBI Taxonomy" id="2487723"/>
    <lineage>
        <taxon>Bacteria</taxon>
        <taxon>Bacillati</taxon>
        <taxon>Bacillota</taxon>
        <taxon>Bacilli</taxon>
        <taxon>Lactobacillales</taxon>
        <taxon>Lactobacillaceae</taxon>
        <taxon>Companilactobacillus</taxon>
    </lineage>
</organism>
<dbReference type="PANTHER" id="PTHR33434">
    <property type="entry name" value="DEGV DOMAIN-CONTAINING PROTEIN DR_1986-RELATED"/>
    <property type="match status" value="1"/>
</dbReference>
<accession>A0A4Z0JKW1</accession>
<dbReference type="Gene3D" id="3.30.1180.10">
    <property type="match status" value="1"/>
</dbReference>
<dbReference type="OrthoDB" id="9781230at2"/>
<protein>
    <submittedName>
        <fullName evidence="2">DegV family protein</fullName>
    </submittedName>
</protein>
<dbReference type="Proteomes" id="UP000298021">
    <property type="component" value="Unassembled WGS sequence"/>
</dbReference>
<dbReference type="AlphaFoldDB" id="A0A4Z0JKW1"/>
<dbReference type="PROSITE" id="PS51482">
    <property type="entry name" value="DEGV"/>
    <property type="match status" value="1"/>
</dbReference>
<dbReference type="InterPro" id="IPR050270">
    <property type="entry name" value="DegV_domain_contain"/>
</dbReference>
<dbReference type="InterPro" id="IPR003797">
    <property type="entry name" value="DegV"/>
</dbReference>
<gene>
    <name evidence="2" type="ORF">EGT49_08335</name>
</gene>
<dbReference type="EMBL" id="RKLY01000020">
    <property type="protein sequence ID" value="TGD22639.1"/>
    <property type="molecule type" value="Genomic_DNA"/>
</dbReference>